<evidence type="ECO:0000256" key="1">
    <source>
        <dbReference type="ARBA" id="ARBA00008710"/>
    </source>
</evidence>
<sequence>MTFTHPHGTHGRRQPRGPLMRWGNSMMSRRVRKARGTTMMGMHLLVLHTVGAKSGEPRQTPVAWFPGPDGSRHVVASANGSIGNPAWYHNLAAHPDRVWVEVDGQRVDVTPEQLQGAERAEAWAGVVAAAPRFGEYEHKTDREMPIVRLRPKPSPSD</sequence>
<dbReference type="Proteomes" id="UP001500571">
    <property type="component" value="Unassembled WGS sequence"/>
</dbReference>
<dbReference type="EMBL" id="BAAAPB010000004">
    <property type="protein sequence ID" value="GAA1971833.1"/>
    <property type="molecule type" value="Genomic_DNA"/>
</dbReference>
<dbReference type="Gene3D" id="2.30.110.10">
    <property type="entry name" value="Electron Transport, Fmn-binding Protein, Chain A"/>
    <property type="match status" value="1"/>
</dbReference>
<evidence type="ECO:0000313" key="4">
    <source>
        <dbReference type="EMBL" id="GAA1971833.1"/>
    </source>
</evidence>
<dbReference type="PANTHER" id="PTHR39428:SF1">
    <property type="entry name" value="F420H(2)-DEPENDENT QUINONE REDUCTASE RV1261C"/>
    <property type="match status" value="1"/>
</dbReference>
<gene>
    <name evidence="4" type="ORF">GCM10009798_36040</name>
</gene>
<evidence type="ECO:0000256" key="3">
    <source>
        <dbReference type="SAM" id="MobiDB-lite"/>
    </source>
</evidence>
<dbReference type="RefSeq" id="WP_344047232.1">
    <property type="nucleotide sequence ID" value="NZ_BAAAPB010000004.1"/>
</dbReference>
<feature type="region of interest" description="Disordered" evidence="3">
    <location>
        <begin position="1"/>
        <end position="22"/>
    </location>
</feature>
<comment type="similarity">
    <text evidence="1">Belongs to the F420H(2)-dependent quinone reductase family.</text>
</comment>
<dbReference type="NCBIfam" id="TIGR00026">
    <property type="entry name" value="hi_GC_TIGR00026"/>
    <property type="match status" value="1"/>
</dbReference>
<organism evidence="4 5">
    <name type="scientific">Nocardioides panacihumi</name>
    <dbReference type="NCBI Taxonomy" id="400774"/>
    <lineage>
        <taxon>Bacteria</taxon>
        <taxon>Bacillati</taxon>
        <taxon>Actinomycetota</taxon>
        <taxon>Actinomycetes</taxon>
        <taxon>Propionibacteriales</taxon>
        <taxon>Nocardioidaceae</taxon>
        <taxon>Nocardioides</taxon>
    </lineage>
</organism>
<keyword evidence="5" id="KW-1185">Reference proteome</keyword>
<proteinExistence type="inferred from homology"/>
<comment type="catalytic activity">
    <reaction evidence="2">
        <text>oxidized coenzyme F420-(gamma-L-Glu)(n) + a quinol + H(+) = reduced coenzyme F420-(gamma-L-Glu)(n) + a quinone</text>
        <dbReference type="Rhea" id="RHEA:39663"/>
        <dbReference type="Rhea" id="RHEA-COMP:12939"/>
        <dbReference type="Rhea" id="RHEA-COMP:14378"/>
        <dbReference type="ChEBI" id="CHEBI:15378"/>
        <dbReference type="ChEBI" id="CHEBI:24646"/>
        <dbReference type="ChEBI" id="CHEBI:132124"/>
        <dbReference type="ChEBI" id="CHEBI:133980"/>
        <dbReference type="ChEBI" id="CHEBI:139511"/>
    </reaction>
</comment>
<dbReference type="InterPro" id="IPR012349">
    <property type="entry name" value="Split_barrel_FMN-bd"/>
</dbReference>
<comment type="caution">
    <text evidence="4">The sequence shown here is derived from an EMBL/GenBank/DDBJ whole genome shotgun (WGS) entry which is preliminary data.</text>
</comment>
<evidence type="ECO:0000313" key="5">
    <source>
        <dbReference type="Proteomes" id="UP001500571"/>
    </source>
</evidence>
<accession>A0ABP5D3T9</accession>
<evidence type="ECO:0000256" key="2">
    <source>
        <dbReference type="ARBA" id="ARBA00049106"/>
    </source>
</evidence>
<dbReference type="InterPro" id="IPR004378">
    <property type="entry name" value="F420H2_quin_Rdtase"/>
</dbReference>
<name>A0ABP5D3T9_9ACTN</name>
<reference evidence="5" key="1">
    <citation type="journal article" date="2019" name="Int. J. Syst. Evol. Microbiol.">
        <title>The Global Catalogue of Microorganisms (GCM) 10K type strain sequencing project: providing services to taxonomists for standard genome sequencing and annotation.</title>
        <authorList>
            <consortium name="The Broad Institute Genomics Platform"/>
            <consortium name="The Broad Institute Genome Sequencing Center for Infectious Disease"/>
            <person name="Wu L."/>
            <person name="Ma J."/>
        </authorList>
    </citation>
    <scope>NUCLEOTIDE SEQUENCE [LARGE SCALE GENOMIC DNA]</scope>
    <source>
        <strain evidence="5">JCM 15309</strain>
    </source>
</reference>
<dbReference type="PANTHER" id="PTHR39428">
    <property type="entry name" value="F420H(2)-DEPENDENT QUINONE REDUCTASE RV1261C"/>
    <property type="match status" value="1"/>
</dbReference>
<dbReference type="Pfam" id="PF04075">
    <property type="entry name" value="F420H2_quin_red"/>
    <property type="match status" value="1"/>
</dbReference>
<protein>
    <submittedName>
        <fullName evidence="4">Nitroreductase family deazaflavin-dependent oxidoreductase</fullName>
    </submittedName>
</protein>